<accession>A0AAV1EKQ8</accession>
<dbReference type="Gene3D" id="2.60.40.3210">
    <property type="entry name" value="Zona pellucida, ZP-N domain"/>
    <property type="match status" value="1"/>
</dbReference>
<name>A0AAV1EKQ8_XYRNO</name>
<dbReference type="PROSITE" id="PS51034">
    <property type="entry name" value="ZP_2"/>
    <property type="match status" value="1"/>
</dbReference>
<reference evidence="6" key="1">
    <citation type="submission" date="2023-08" db="EMBL/GenBank/DDBJ databases">
        <authorList>
            <person name="Alioto T."/>
            <person name="Alioto T."/>
            <person name="Gomez Garrido J."/>
        </authorList>
    </citation>
    <scope>NUCLEOTIDE SEQUENCE</scope>
</reference>
<evidence type="ECO:0000256" key="4">
    <source>
        <dbReference type="SAM" id="SignalP"/>
    </source>
</evidence>
<evidence type="ECO:0000313" key="6">
    <source>
        <dbReference type="EMBL" id="CAJ1049263.1"/>
    </source>
</evidence>
<dbReference type="InterPro" id="IPR001507">
    <property type="entry name" value="ZP_dom"/>
</dbReference>
<dbReference type="SMART" id="SM00241">
    <property type="entry name" value="ZP"/>
    <property type="match status" value="1"/>
</dbReference>
<dbReference type="PANTHER" id="PTHR14002:SF43">
    <property type="entry name" value="DELTA-LIKE PROTEIN"/>
    <property type="match status" value="1"/>
</dbReference>
<proteinExistence type="predicted"/>
<feature type="region of interest" description="Disordered" evidence="3">
    <location>
        <begin position="505"/>
        <end position="559"/>
    </location>
</feature>
<evidence type="ECO:0000259" key="5">
    <source>
        <dbReference type="PROSITE" id="PS51034"/>
    </source>
</evidence>
<sequence length="769" mass="83284">MLQGSRLRSLLQGLTLLLLSPACQASSLGLTVHVVPLKSHGGEKVHAHFSAIIPGPCPDLTGVCAVGEDCQVLKTSVPFTGTTPGSGWCARQWQKTVPSDYKAAISLGPTTEVYVSIKANPVIRENSGRLNNPPYVGLFPPLRARVNCPHHLHLSVKDLDGDKVQCRFAREDQGECVNCPQHSFIELDEKKCVLRFTGKAAAGQYSIYLMAEDLIPVPKSIKVTDNSPLSSVPVHLSLTVEESATSCSDEPVALGSTPREDTTLFVLPYQLVKFDINYESLLESVSEVAVVGPPELLRVQFKSIGPLATMTMAWVRSENSLTRLLPICFAVNTRRLQSDPRCVWLYQREMRTLPAGTELTCGTTAMTLVLPVSSLNNINMADLQLNSPTCPIAYNSTHLRATIPLAGCGTKTVQSGSELVYTNTLQSVHPFTLVRRTPSLILPLACRIKGVQAKGPQYQIGIPTEKETFGEVRFWLEFYLPGEGPLAKFTRKPVLRVLRRASERTRRDVEPLSVENTSSNTTSSISPTYTTNTTNTNTTTSSPYSPSNGTTSNTTANSTGLTTKMAVGSRINVLDLHVMSNCSIDRAEVLVSDCIESETEDFAVSSPILEQGCTASNSTLEVVTTLPNAKIYRLDLSNGQAKGNTMYIRCKVNLCIATLPSQKCPNMCTRAFTQKTLVDSVYSRSYTITSKPVSLVVTTPPPRVSTVPKPAATTVKTTTTTLAPTTTTSTITTTAAQNTTSHAPEQTSAIAAGVILTTISIYLQNVFLY</sequence>
<protein>
    <submittedName>
        <fullName evidence="6">Uncharacterized protein LOC117810388</fullName>
    </submittedName>
</protein>
<keyword evidence="2" id="KW-1015">Disulfide bond</keyword>
<dbReference type="AlphaFoldDB" id="A0AAV1EKQ8"/>
<feature type="chain" id="PRO_5043852628" evidence="4">
    <location>
        <begin position="26"/>
        <end position="769"/>
    </location>
</feature>
<feature type="domain" description="ZP" evidence="5">
    <location>
        <begin position="360"/>
        <end position="671"/>
    </location>
</feature>
<evidence type="ECO:0000313" key="7">
    <source>
        <dbReference type="Proteomes" id="UP001178508"/>
    </source>
</evidence>
<evidence type="ECO:0000256" key="3">
    <source>
        <dbReference type="SAM" id="MobiDB-lite"/>
    </source>
</evidence>
<feature type="signal peptide" evidence="4">
    <location>
        <begin position="1"/>
        <end position="25"/>
    </location>
</feature>
<evidence type="ECO:0000256" key="2">
    <source>
        <dbReference type="ARBA" id="ARBA00023157"/>
    </source>
</evidence>
<feature type="compositionally biased region" description="Low complexity" evidence="3">
    <location>
        <begin position="516"/>
        <end position="559"/>
    </location>
</feature>
<keyword evidence="7" id="KW-1185">Reference proteome</keyword>
<organism evidence="6 7">
    <name type="scientific">Xyrichtys novacula</name>
    <name type="common">Pearly razorfish</name>
    <name type="synonym">Hemipteronotus novacula</name>
    <dbReference type="NCBI Taxonomy" id="13765"/>
    <lineage>
        <taxon>Eukaryota</taxon>
        <taxon>Metazoa</taxon>
        <taxon>Chordata</taxon>
        <taxon>Craniata</taxon>
        <taxon>Vertebrata</taxon>
        <taxon>Euteleostomi</taxon>
        <taxon>Actinopterygii</taxon>
        <taxon>Neopterygii</taxon>
        <taxon>Teleostei</taxon>
        <taxon>Neoteleostei</taxon>
        <taxon>Acanthomorphata</taxon>
        <taxon>Eupercaria</taxon>
        <taxon>Labriformes</taxon>
        <taxon>Labridae</taxon>
        <taxon>Xyrichtys</taxon>
    </lineage>
</organism>
<dbReference type="EMBL" id="OY660864">
    <property type="protein sequence ID" value="CAJ1049263.1"/>
    <property type="molecule type" value="Genomic_DNA"/>
</dbReference>
<keyword evidence="1 4" id="KW-0732">Signal</keyword>
<dbReference type="PANTHER" id="PTHR14002">
    <property type="entry name" value="ENDOGLIN/TGF-BETA RECEPTOR TYPE III"/>
    <property type="match status" value="1"/>
</dbReference>
<gene>
    <name evidence="6" type="ORF">XNOV1_A023682</name>
</gene>
<evidence type="ECO:0000256" key="1">
    <source>
        <dbReference type="ARBA" id="ARBA00022729"/>
    </source>
</evidence>
<dbReference type="Proteomes" id="UP001178508">
    <property type="component" value="Chromosome 1"/>
</dbReference>